<dbReference type="AlphaFoldDB" id="A0A2T3HNP0"/>
<organism evidence="8 9">
    <name type="scientific">Pedobacter yulinensis</name>
    <dbReference type="NCBI Taxonomy" id="2126353"/>
    <lineage>
        <taxon>Bacteria</taxon>
        <taxon>Pseudomonadati</taxon>
        <taxon>Bacteroidota</taxon>
        <taxon>Sphingobacteriia</taxon>
        <taxon>Sphingobacteriales</taxon>
        <taxon>Sphingobacteriaceae</taxon>
        <taxon>Pedobacter</taxon>
    </lineage>
</organism>
<evidence type="ECO:0000256" key="4">
    <source>
        <dbReference type="ARBA" id="ARBA00017099"/>
    </source>
</evidence>
<evidence type="ECO:0000313" key="9">
    <source>
        <dbReference type="Proteomes" id="UP000240912"/>
    </source>
</evidence>
<dbReference type="Pfam" id="PF04321">
    <property type="entry name" value="RmlD_sub_bind"/>
    <property type="match status" value="1"/>
</dbReference>
<dbReference type="Gene3D" id="3.40.50.720">
    <property type="entry name" value="NAD(P)-binding Rossmann-like Domain"/>
    <property type="match status" value="1"/>
</dbReference>
<keyword evidence="6" id="KW-0521">NADP</keyword>
<dbReference type="GO" id="GO:0005829">
    <property type="term" value="C:cytosol"/>
    <property type="evidence" value="ECO:0007669"/>
    <property type="project" value="TreeGrafter"/>
</dbReference>
<dbReference type="PANTHER" id="PTHR10491:SF4">
    <property type="entry name" value="METHIONINE ADENOSYLTRANSFERASE 2 SUBUNIT BETA"/>
    <property type="match status" value="1"/>
</dbReference>
<keyword evidence="6" id="KW-0560">Oxidoreductase</keyword>
<evidence type="ECO:0000256" key="1">
    <source>
        <dbReference type="ARBA" id="ARBA00004781"/>
    </source>
</evidence>
<dbReference type="EC" id="1.1.1.133" evidence="3 6"/>
<dbReference type="GO" id="GO:0019305">
    <property type="term" value="P:dTDP-rhamnose biosynthetic process"/>
    <property type="evidence" value="ECO:0007669"/>
    <property type="project" value="UniProtKB-UniPathway"/>
</dbReference>
<evidence type="ECO:0000256" key="6">
    <source>
        <dbReference type="RuleBase" id="RU364082"/>
    </source>
</evidence>
<feature type="domain" description="RmlD-like substrate binding" evidence="7">
    <location>
        <begin position="6"/>
        <end position="284"/>
    </location>
</feature>
<dbReference type="GO" id="GO:0008831">
    <property type="term" value="F:dTDP-4-dehydrorhamnose reductase activity"/>
    <property type="evidence" value="ECO:0007669"/>
    <property type="project" value="UniProtKB-EC"/>
</dbReference>
<dbReference type="SUPFAM" id="SSF51735">
    <property type="entry name" value="NAD(P)-binding Rossmann-fold domains"/>
    <property type="match status" value="1"/>
</dbReference>
<protein>
    <recommendedName>
        <fullName evidence="4 6">dTDP-4-dehydrorhamnose reductase</fullName>
        <ecNumber evidence="3 6">1.1.1.133</ecNumber>
    </recommendedName>
</protein>
<dbReference type="PANTHER" id="PTHR10491">
    <property type="entry name" value="DTDP-4-DEHYDRORHAMNOSE REDUCTASE"/>
    <property type="match status" value="1"/>
</dbReference>
<keyword evidence="9" id="KW-1185">Reference proteome</keyword>
<comment type="similarity">
    <text evidence="2 6">Belongs to the dTDP-4-dehydrorhamnose reductase family.</text>
</comment>
<evidence type="ECO:0000256" key="2">
    <source>
        <dbReference type="ARBA" id="ARBA00010944"/>
    </source>
</evidence>
<dbReference type="InterPro" id="IPR005913">
    <property type="entry name" value="dTDP_dehydrorham_reduct"/>
</dbReference>
<dbReference type="UniPathway" id="UPA00124"/>
<dbReference type="CDD" id="cd05254">
    <property type="entry name" value="dTDP_HR_like_SDR_e"/>
    <property type="match status" value="1"/>
</dbReference>
<evidence type="ECO:0000256" key="3">
    <source>
        <dbReference type="ARBA" id="ARBA00012929"/>
    </source>
</evidence>
<evidence type="ECO:0000259" key="7">
    <source>
        <dbReference type="Pfam" id="PF04321"/>
    </source>
</evidence>
<dbReference type="InterPro" id="IPR036291">
    <property type="entry name" value="NAD(P)-bd_dom_sf"/>
</dbReference>
<proteinExistence type="inferred from homology"/>
<sequence length="294" mass="32510">MNNPLIFVFGGTGQLGQCLQTVMPLYNLENVRFLDEIEGNILDENALRQLFTAARPDYVINCAAYTAVDQAEDSTEICDQVNRVGAANVARYSEAAGANLLHISTDFVFGGDSPKLLAEEDAALPINVYGLTKLQGEQEIAALTNRYYILRTSWLYSEFANNFTKTMLRLGAERSELNVIADQVGTPTYAIDLAHVLCKIIRSEQRPFGLYHYSNEGVASWYDFAVAIFELGGLEVKVNPIPGTAYPTKAKRPAFSVMDKSKIKEAFGIEIPHWRQSLARCITAIHKQDLSSGA</sequence>
<evidence type="ECO:0000313" key="8">
    <source>
        <dbReference type="EMBL" id="PST84064.1"/>
    </source>
</evidence>
<comment type="function">
    <text evidence="6">Catalyzes the reduction of dTDP-6-deoxy-L-lyxo-4-hexulose to yield dTDP-L-rhamnose.</text>
</comment>
<dbReference type="OrthoDB" id="9803892at2"/>
<accession>A0A2T3HNP0</accession>
<dbReference type="InterPro" id="IPR029903">
    <property type="entry name" value="RmlD-like-bd"/>
</dbReference>
<evidence type="ECO:0000256" key="5">
    <source>
        <dbReference type="ARBA" id="ARBA00048200"/>
    </source>
</evidence>
<name>A0A2T3HNP0_9SPHI</name>
<comment type="catalytic activity">
    <reaction evidence="5">
        <text>dTDP-beta-L-rhamnose + NADP(+) = dTDP-4-dehydro-beta-L-rhamnose + NADPH + H(+)</text>
        <dbReference type="Rhea" id="RHEA:21796"/>
        <dbReference type="ChEBI" id="CHEBI:15378"/>
        <dbReference type="ChEBI" id="CHEBI:57510"/>
        <dbReference type="ChEBI" id="CHEBI:57783"/>
        <dbReference type="ChEBI" id="CHEBI:58349"/>
        <dbReference type="ChEBI" id="CHEBI:62830"/>
        <dbReference type="EC" id="1.1.1.133"/>
    </reaction>
</comment>
<dbReference type="NCBIfam" id="TIGR01214">
    <property type="entry name" value="rmlD"/>
    <property type="match status" value="1"/>
</dbReference>
<comment type="pathway">
    <text evidence="1 6">Carbohydrate biosynthesis; dTDP-L-rhamnose biosynthesis.</text>
</comment>
<gene>
    <name evidence="8" type="primary">rfbD</name>
    <name evidence="8" type="ORF">C7T94_04830</name>
</gene>
<comment type="caution">
    <text evidence="8">The sequence shown here is derived from an EMBL/GenBank/DDBJ whole genome shotgun (WGS) entry which is preliminary data.</text>
</comment>
<dbReference type="Gene3D" id="3.90.25.10">
    <property type="entry name" value="UDP-galactose 4-epimerase, domain 1"/>
    <property type="match status" value="1"/>
</dbReference>
<dbReference type="EMBL" id="PYLS01000004">
    <property type="protein sequence ID" value="PST84064.1"/>
    <property type="molecule type" value="Genomic_DNA"/>
</dbReference>
<reference evidence="8 9" key="1">
    <citation type="submission" date="2018-03" db="EMBL/GenBank/DDBJ databases">
        <authorList>
            <person name="Keele B.F."/>
        </authorList>
    </citation>
    <scope>NUCLEOTIDE SEQUENCE [LARGE SCALE GENOMIC DNA]</scope>
    <source>
        <strain evidence="8 9">YL28-9</strain>
    </source>
</reference>
<dbReference type="RefSeq" id="WP_107214110.1">
    <property type="nucleotide sequence ID" value="NZ_KZ686268.1"/>
</dbReference>
<dbReference type="Proteomes" id="UP000240912">
    <property type="component" value="Unassembled WGS sequence"/>
</dbReference>